<accession>A0A1G7GF22</accession>
<dbReference type="OrthoDB" id="3460188at2"/>
<protein>
    <submittedName>
        <fullName evidence="3">Virulence factor Mce family protein</fullName>
    </submittedName>
</protein>
<dbReference type="InterPro" id="IPR052336">
    <property type="entry name" value="MlaD_Phospholipid_Transporter"/>
</dbReference>
<dbReference type="EMBL" id="FNBE01000002">
    <property type="protein sequence ID" value="SDE86691.1"/>
    <property type="molecule type" value="Genomic_DNA"/>
</dbReference>
<dbReference type="GO" id="GO:0005576">
    <property type="term" value="C:extracellular region"/>
    <property type="evidence" value="ECO:0007669"/>
    <property type="project" value="TreeGrafter"/>
</dbReference>
<dbReference type="GO" id="GO:0051701">
    <property type="term" value="P:biological process involved in interaction with host"/>
    <property type="evidence" value="ECO:0007669"/>
    <property type="project" value="TreeGrafter"/>
</dbReference>
<dbReference type="InterPro" id="IPR024516">
    <property type="entry name" value="Mce_C"/>
</dbReference>
<sequence length="468" mass="49906">MRTVDGGKALRGLVFVLVIALLLGLAVARYAGAFRGGVPVTLHVDRVGTQLNEKADVKIRGLIVGRVEQISTTGSGADVELMIDEDKADLIPANVTARLLPKTLFGEKFVSLVPPSDPGAVKLASYDTIQQDRSVAGIEVERVLDDLLPLLQAVRPQDLATTLGALSQGLQGRGDQLGRTLEQLNTLTGGLRPAIPDLQEDISQLADFSENLSNAAPDLLDALDALTTTSRTITDEAANLRALYASVGGASDDLRAFLDANKENLIRLAASGRPTLETLRRYSPELPCFFSQVTGLIPYLDQVFGKGTNEPGVHITLEIGPTMGKYIPNQDEPEYRDDRGPRCYPMIDPGPQYPPDGPFRDGAVPPAPPVGQPVGPPAQFGVEDYGTFDGTYSWDLVRGFAWRPGTQVGAGGTVKPISYDMGITNSPGEQQQIAELVGARQGVAPGEVPEWGSVLVGPLYRGAEVTFT</sequence>
<dbReference type="NCBIfam" id="TIGR00996">
    <property type="entry name" value="Mtu_fam_mce"/>
    <property type="match status" value="1"/>
</dbReference>
<dbReference type="InterPro" id="IPR005693">
    <property type="entry name" value="Mce"/>
</dbReference>
<gene>
    <name evidence="3" type="ORF">SAMN05216377_102326</name>
</gene>
<dbReference type="RefSeq" id="WP_093076916.1">
    <property type="nucleotide sequence ID" value="NZ_FNBE01000002.1"/>
</dbReference>
<dbReference type="PANTHER" id="PTHR33371">
    <property type="entry name" value="INTERMEMBRANE PHOSPHOLIPID TRANSPORT SYSTEM BINDING PROTEIN MLAD-RELATED"/>
    <property type="match status" value="1"/>
</dbReference>
<evidence type="ECO:0000313" key="3">
    <source>
        <dbReference type="EMBL" id="SDE86691.1"/>
    </source>
</evidence>
<organism evidence="3 4">
    <name type="scientific">Pseudonocardia oroxyli</name>
    <dbReference type="NCBI Taxonomy" id="366584"/>
    <lineage>
        <taxon>Bacteria</taxon>
        <taxon>Bacillati</taxon>
        <taxon>Actinomycetota</taxon>
        <taxon>Actinomycetes</taxon>
        <taxon>Pseudonocardiales</taxon>
        <taxon>Pseudonocardiaceae</taxon>
        <taxon>Pseudonocardia</taxon>
    </lineage>
</organism>
<feature type="domain" description="Mce/MlaD" evidence="1">
    <location>
        <begin position="37"/>
        <end position="115"/>
    </location>
</feature>
<dbReference type="AlphaFoldDB" id="A0A1G7GF22"/>
<evidence type="ECO:0000259" key="1">
    <source>
        <dbReference type="Pfam" id="PF02470"/>
    </source>
</evidence>
<feature type="domain" description="Mammalian cell entry C-terminal" evidence="2">
    <location>
        <begin position="122"/>
        <end position="341"/>
    </location>
</feature>
<dbReference type="Pfam" id="PF02470">
    <property type="entry name" value="MlaD"/>
    <property type="match status" value="1"/>
</dbReference>
<name>A0A1G7GF22_PSEOR</name>
<dbReference type="Pfam" id="PF11887">
    <property type="entry name" value="Mce4_CUP1"/>
    <property type="match status" value="1"/>
</dbReference>
<dbReference type="Proteomes" id="UP000198967">
    <property type="component" value="Unassembled WGS sequence"/>
</dbReference>
<dbReference type="InterPro" id="IPR003399">
    <property type="entry name" value="Mce/MlaD"/>
</dbReference>
<evidence type="ECO:0000313" key="4">
    <source>
        <dbReference type="Proteomes" id="UP000198967"/>
    </source>
</evidence>
<evidence type="ECO:0000259" key="2">
    <source>
        <dbReference type="Pfam" id="PF11887"/>
    </source>
</evidence>
<dbReference type="PANTHER" id="PTHR33371:SF19">
    <property type="entry name" value="MCE-FAMILY PROTEIN MCE4A"/>
    <property type="match status" value="1"/>
</dbReference>
<dbReference type="STRING" id="366584.SAMN05216377_102326"/>
<keyword evidence="4" id="KW-1185">Reference proteome</keyword>
<reference evidence="3 4" key="1">
    <citation type="submission" date="2016-10" db="EMBL/GenBank/DDBJ databases">
        <authorList>
            <person name="de Groot N.N."/>
        </authorList>
    </citation>
    <scope>NUCLEOTIDE SEQUENCE [LARGE SCALE GENOMIC DNA]</scope>
    <source>
        <strain evidence="3 4">CGMCC 4.3143</strain>
    </source>
</reference>
<proteinExistence type="predicted"/>